<dbReference type="InterPro" id="IPR044135">
    <property type="entry name" value="Met-tRNA-FMT_C"/>
</dbReference>
<dbReference type="EMBL" id="UINC01119003">
    <property type="protein sequence ID" value="SVC92514.1"/>
    <property type="molecule type" value="Genomic_DNA"/>
</dbReference>
<keyword evidence="2" id="KW-0648">Protein biosynthesis</keyword>
<dbReference type="CDD" id="cd08704">
    <property type="entry name" value="Met_tRNA_FMT_C"/>
    <property type="match status" value="1"/>
</dbReference>
<dbReference type="InterPro" id="IPR011034">
    <property type="entry name" value="Formyl_transferase-like_C_sf"/>
</dbReference>
<feature type="region of interest" description="Disordered" evidence="3">
    <location>
        <begin position="269"/>
        <end position="301"/>
    </location>
</feature>
<dbReference type="AlphaFoldDB" id="A0A382R457"/>
<dbReference type="Gene3D" id="3.10.25.10">
    <property type="entry name" value="Formyl transferase, C-terminal domain"/>
    <property type="match status" value="1"/>
</dbReference>
<name>A0A382R457_9ZZZZ</name>
<dbReference type="Gene3D" id="3.40.50.170">
    <property type="entry name" value="Formyl transferase, N-terminal domain"/>
    <property type="match status" value="1"/>
</dbReference>
<dbReference type="PANTHER" id="PTHR11138:SF5">
    <property type="entry name" value="METHIONYL-TRNA FORMYLTRANSFERASE, MITOCHONDRIAL"/>
    <property type="match status" value="1"/>
</dbReference>
<feature type="domain" description="Formyl transferase N-terminal" evidence="4">
    <location>
        <begin position="5"/>
        <end position="115"/>
    </location>
</feature>
<dbReference type="InterPro" id="IPR005793">
    <property type="entry name" value="Formyl_trans_C"/>
</dbReference>
<feature type="non-terminal residue" evidence="6">
    <location>
        <position position="1"/>
    </location>
</feature>
<dbReference type="InterPro" id="IPR002376">
    <property type="entry name" value="Formyl_transf_N"/>
</dbReference>
<evidence type="ECO:0000313" key="6">
    <source>
        <dbReference type="EMBL" id="SVC92514.1"/>
    </source>
</evidence>
<organism evidence="6">
    <name type="scientific">marine metagenome</name>
    <dbReference type="NCBI Taxonomy" id="408172"/>
    <lineage>
        <taxon>unclassified sequences</taxon>
        <taxon>metagenomes</taxon>
        <taxon>ecological metagenomes</taxon>
    </lineage>
</organism>
<evidence type="ECO:0000256" key="2">
    <source>
        <dbReference type="ARBA" id="ARBA00022917"/>
    </source>
</evidence>
<dbReference type="InterPro" id="IPR037022">
    <property type="entry name" value="Formyl_trans_C_sf"/>
</dbReference>
<keyword evidence="1" id="KW-0808">Transferase</keyword>
<evidence type="ECO:0000259" key="4">
    <source>
        <dbReference type="Pfam" id="PF00551"/>
    </source>
</evidence>
<dbReference type="Pfam" id="PF02911">
    <property type="entry name" value="Formyl_trans_C"/>
    <property type="match status" value="1"/>
</dbReference>
<accession>A0A382R457</accession>
<dbReference type="InterPro" id="IPR036477">
    <property type="entry name" value="Formyl_transf_N_sf"/>
</dbReference>
<feature type="domain" description="Formyl transferase C-terminal" evidence="5">
    <location>
        <begin position="144"/>
        <end position="241"/>
    </location>
</feature>
<dbReference type="SUPFAM" id="SSF53328">
    <property type="entry name" value="Formyltransferase"/>
    <property type="match status" value="1"/>
</dbReference>
<sequence length="301" mass="32730">DTPTIVELILSCRPDVAISVNWPTLIVPTVLAKFPQGILNAHAGDLPRYRGNACPNWAILAREPSMAVTIHRMVAELDAGPVLARREMPISPNTYVADAYAFLRQAVPALFVQVLDDLEKEVAVAVDQSAAPAKSLRCFPRLPSDSEIDWREPAEHLAALVRASAEPFGGAFTYWHGERLTIWRARAEDLPCPWMGTPGQVANIMPETGEVVVLCGRGVLVLEEVQHAGSQRYPAAVVISSNRARLGADVSGELSRLRHRVAELECRLTKPDAVTPSPKPDPDAISISESKKGGQNVDEET</sequence>
<dbReference type="Pfam" id="PF00551">
    <property type="entry name" value="Formyl_trans_N"/>
    <property type="match status" value="1"/>
</dbReference>
<gene>
    <name evidence="6" type="ORF">METZ01_LOCUS345368</name>
</gene>
<proteinExistence type="predicted"/>
<evidence type="ECO:0000256" key="1">
    <source>
        <dbReference type="ARBA" id="ARBA00022679"/>
    </source>
</evidence>
<reference evidence="6" key="1">
    <citation type="submission" date="2018-05" db="EMBL/GenBank/DDBJ databases">
        <authorList>
            <person name="Lanie J.A."/>
            <person name="Ng W.-L."/>
            <person name="Kazmierczak K.M."/>
            <person name="Andrzejewski T.M."/>
            <person name="Davidsen T.M."/>
            <person name="Wayne K.J."/>
            <person name="Tettelin H."/>
            <person name="Glass J.I."/>
            <person name="Rusch D."/>
            <person name="Podicherti R."/>
            <person name="Tsui H.-C.T."/>
            <person name="Winkler M.E."/>
        </authorList>
    </citation>
    <scope>NUCLEOTIDE SEQUENCE</scope>
</reference>
<evidence type="ECO:0000256" key="3">
    <source>
        <dbReference type="SAM" id="MobiDB-lite"/>
    </source>
</evidence>
<dbReference type="GO" id="GO:0005829">
    <property type="term" value="C:cytosol"/>
    <property type="evidence" value="ECO:0007669"/>
    <property type="project" value="TreeGrafter"/>
</dbReference>
<dbReference type="GO" id="GO:0004479">
    <property type="term" value="F:methionyl-tRNA formyltransferase activity"/>
    <property type="evidence" value="ECO:0007669"/>
    <property type="project" value="TreeGrafter"/>
</dbReference>
<dbReference type="CDD" id="cd08369">
    <property type="entry name" value="FMT_core"/>
    <property type="match status" value="1"/>
</dbReference>
<protein>
    <submittedName>
        <fullName evidence="6">Uncharacterized protein</fullName>
    </submittedName>
</protein>
<dbReference type="PANTHER" id="PTHR11138">
    <property type="entry name" value="METHIONYL-TRNA FORMYLTRANSFERASE"/>
    <property type="match status" value="1"/>
</dbReference>
<evidence type="ECO:0000259" key="5">
    <source>
        <dbReference type="Pfam" id="PF02911"/>
    </source>
</evidence>
<dbReference type="SUPFAM" id="SSF50486">
    <property type="entry name" value="FMT C-terminal domain-like"/>
    <property type="match status" value="1"/>
</dbReference>